<dbReference type="Pfam" id="PF03739">
    <property type="entry name" value="LptF_LptG"/>
    <property type="match status" value="1"/>
</dbReference>
<evidence type="ECO:0000256" key="5">
    <source>
        <dbReference type="ARBA" id="ARBA00023136"/>
    </source>
</evidence>
<protein>
    <submittedName>
        <fullName evidence="7">Permease YjgP/YjgQ family protein</fullName>
    </submittedName>
</protein>
<feature type="transmembrane region" description="Helical" evidence="6">
    <location>
        <begin position="301"/>
        <end position="319"/>
    </location>
</feature>
<sequence length="364" mass="40895">MRIRTLSQYLFKQNLFLLLTTLAAGSALYIMADLFDRLDDFLEAGLGLGTVATYFAAKLPLIISQIMPAVFLVSLVIQLCLMARSRELLALRSGGVSLAAMSRFFLAYALLWCLIQMAFSQLVGVYGQQIVRSIWSEQVRGNIVEKKVLYNIWFREGDLIVEAAQLRPAKNMAQDLSIYEMSDDRQSVKRIITAKNAFAETGKWTLHNVQVLDPVNFSVTNLPQMTLDLQQDPMTFVHIDPNVDPASLPMWQLSRVIERLDASGSNVERLRTAWHMNWSYAFSIMSMALLALALVTLSENVYLNIGLSLVLTFMYYVVYMVGATMGQKGMLLPWMGAWLGNIVFCSVAGGWLAWTMRPSGITRS</sequence>
<accession>A0A2Z6AWS7</accession>
<evidence type="ECO:0000256" key="2">
    <source>
        <dbReference type="ARBA" id="ARBA00022475"/>
    </source>
</evidence>
<organism evidence="7 8">
    <name type="scientific">Desulfovibrio ferrophilus</name>
    <dbReference type="NCBI Taxonomy" id="241368"/>
    <lineage>
        <taxon>Bacteria</taxon>
        <taxon>Pseudomonadati</taxon>
        <taxon>Thermodesulfobacteriota</taxon>
        <taxon>Desulfovibrionia</taxon>
        <taxon>Desulfovibrionales</taxon>
        <taxon>Desulfovibrionaceae</taxon>
        <taxon>Desulfovibrio</taxon>
    </lineage>
</organism>
<evidence type="ECO:0000256" key="1">
    <source>
        <dbReference type="ARBA" id="ARBA00004651"/>
    </source>
</evidence>
<gene>
    <name evidence="7" type="ORF">DFE_0978</name>
</gene>
<keyword evidence="4 6" id="KW-1133">Transmembrane helix</keyword>
<dbReference type="EMBL" id="AP017378">
    <property type="protein sequence ID" value="BBD07704.1"/>
    <property type="molecule type" value="Genomic_DNA"/>
</dbReference>
<proteinExistence type="predicted"/>
<dbReference type="GO" id="GO:0043190">
    <property type="term" value="C:ATP-binding cassette (ABC) transporter complex"/>
    <property type="evidence" value="ECO:0007669"/>
    <property type="project" value="TreeGrafter"/>
</dbReference>
<feature type="transmembrane region" description="Helical" evidence="6">
    <location>
        <begin position="331"/>
        <end position="354"/>
    </location>
</feature>
<dbReference type="PANTHER" id="PTHR33529">
    <property type="entry name" value="SLR0882 PROTEIN-RELATED"/>
    <property type="match status" value="1"/>
</dbReference>
<evidence type="ECO:0000256" key="6">
    <source>
        <dbReference type="SAM" id="Phobius"/>
    </source>
</evidence>
<dbReference type="AlphaFoldDB" id="A0A2Z6AWS7"/>
<feature type="transmembrane region" description="Helical" evidence="6">
    <location>
        <begin position="105"/>
        <end position="126"/>
    </location>
</feature>
<evidence type="ECO:0000313" key="8">
    <source>
        <dbReference type="Proteomes" id="UP000269883"/>
    </source>
</evidence>
<dbReference type="OrthoDB" id="9783403at2"/>
<dbReference type="Proteomes" id="UP000269883">
    <property type="component" value="Chromosome"/>
</dbReference>
<keyword evidence="3 6" id="KW-0812">Transmembrane</keyword>
<feature type="transmembrane region" description="Helical" evidence="6">
    <location>
        <begin position="66"/>
        <end position="85"/>
    </location>
</feature>
<keyword evidence="5 6" id="KW-0472">Membrane</keyword>
<feature type="transmembrane region" description="Helical" evidence="6">
    <location>
        <begin position="278"/>
        <end position="295"/>
    </location>
</feature>
<dbReference type="RefSeq" id="WP_126377189.1">
    <property type="nucleotide sequence ID" value="NZ_AP017378.1"/>
</dbReference>
<dbReference type="GO" id="GO:0015920">
    <property type="term" value="P:lipopolysaccharide transport"/>
    <property type="evidence" value="ECO:0007669"/>
    <property type="project" value="TreeGrafter"/>
</dbReference>
<feature type="transmembrane region" description="Helical" evidence="6">
    <location>
        <begin position="15"/>
        <end position="35"/>
    </location>
</feature>
<evidence type="ECO:0000313" key="7">
    <source>
        <dbReference type="EMBL" id="BBD07704.1"/>
    </source>
</evidence>
<dbReference type="InterPro" id="IPR005495">
    <property type="entry name" value="LptG/LptF_permease"/>
</dbReference>
<name>A0A2Z6AWS7_9BACT</name>
<keyword evidence="8" id="KW-1185">Reference proteome</keyword>
<dbReference type="PANTHER" id="PTHR33529:SF6">
    <property type="entry name" value="YJGP_YJGQ FAMILY PERMEASE"/>
    <property type="match status" value="1"/>
</dbReference>
<evidence type="ECO:0000256" key="3">
    <source>
        <dbReference type="ARBA" id="ARBA00022692"/>
    </source>
</evidence>
<reference evidence="7 8" key="1">
    <citation type="journal article" date="2018" name="Sci. Adv.">
        <title>Multi-heme cytochromes provide a pathway for survival in energy-limited environments.</title>
        <authorList>
            <person name="Deng X."/>
            <person name="Dohmae N."/>
            <person name="Nealson K.H."/>
            <person name="Hashimoto K."/>
            <person name="Okamoto A."/>
        </authorList>
    </citation>
    <scope>NUCLEOTIDE SEQUENCE [LARGE SCALE GENOMIC DNA]</scope>
    <source>
        <strain evidence="7 8">IS5</strain>
    </source>
</reference>
<comment type="subcellular location">
    <subcellularLocation>
        <location evidence="1">Cell membrane</location>
        <topology evidence="1">Multi-pass membrane protein</topology>
    </subcellularLocation>
</comment>
<keyword evidence="2" id="KW-1003">Cell membrane</keyword>
<dbReference type="KEGG" id="dfl:DFE_0978"/>
<evidence type="ECO:0000256" key="4">
    <source>
        <dbReference type="ARBA" id="ARBA00022989"/>
    </source>
</evidence>